<sequence>MPRVAGLNTRLRAQALFRSVFAAHLAPTPAQPAFVVPRSPTPPVPVAPRYPAARPPPSVVTPRRVWQWVDGARAAAAPQTASARRIRERLARGVVPYGPFAVDDDGTPAVASAAASAAASADGTIDSDSASDEDAADALDALESLQESMQDELTGATLARLRARPGYLDEAAQHDQVVRAYRHLGAEHGAALPDLLALGQSPF</sequence>
<proteinExistence type="predicted"/>
<protein>
    <submittedName>
        <fullName evidence="1">Uncharacterized protein</fullName>
    </submittedName>
</protein>
<name>A0A4P9WVB4_9FUNG</name>
<evidence type="ECO:0000313" key="1">
    <source>
        <dbReference type="EMBL" id="RKO96435.1"/>
    </source>
</evidence>
<gene>
    <name evidence="1" type="ORF">CAUPRSCDRAFT_11871</name>
</gene>
<evidence type="ECO:0000313" key="2">
    <source>
        <dbReference type="Proteomes" id="UP000268535"/>
    </source>
</evidence>
<dbReference type="EMBL" id="ML009953">
    <property type="protein sequence ID" value="RKO96435.1"/>
    <property type="molecule type" value="Genomic_DNA"/>
</dbReference>
<dbReference type="Proteomes" id="UP000268535">
    <property type="component" value="Unassembled WGS sequence"/>
</dbReference>
<accession>A0A4P9WVB4</accession>
<dbReference type="AlphaFoldDB" id="A0A4P9WVB4"/>
<reference evidence="2" key="1">
    <citation type="journal article" date="2018" name="Nat. Microbiol.">
        <title>Leveraging single-cell genomics to expand the fungal tree of life.</title>
        <authorList>
            <person name="Ahrendt S.R."/>
            <person name="Quandt C.A."/>
            <person name="Ciobanu D."/>
            <person name="Clum A."/>
            <person name="Salamov A."/>
            <person name="Andreopoulos B."/>
            <person name="Cheng J.F."/>
            <person name="Woyke T."/>
            <person name="Pelin A."/>
            <person name="Henrissat B."/>
            <person name="Reynolds N.K."/>
            <person name="Benny G.L."/>
            <person name="Smith M.E."/>
            <person name="James T.Y."/>
            <person name="Grigoriev I.V."/>
        </authorList>
    </citation>
    <scope>NUCLEOTIDE SEQUENCE [LARGE SCALE GENOMIC DNA]</scope>
    <source>
        <strain evidence="2">ATCC 52028</strain>
    </source>
</reference>
<organism evidence="1 2">
    <name type="scientific">Caulochytrium protostelioides</name>
    <dbReference type="NCBI Taxonomy" id="1555241"/>
    <lineage>
        <taxon>Eukaryota</taxon>
        <taxon>Fungi</taxon>
        <taxon>Fungi incertae sedis</taxon>
        <taxon>Chytridiomycota</taxon>
        <taxon>Chytridiomycota incertae sedis</taxon>
        <taxon>Chytridiomycetes</taxon>
        <taxon>Caulochytriales</taxon>
        <taxon>Caulochytriaceae</taxon>
        <taxon>Caulochytrium</taxon>
    </lineage>
</organism>